<evidence type="ECO:0000313" key="2">
    <source>
        <dbReference type="EMBL" id="CAE6436743.1"/>
    </source>
</evidence>
<dbReference type="Proteomes" id="UP000663843">
    <property type="component" value="Unassembled WGS sequence"/>
</dbReference>
<protein>
    <submittedName>
        <fullName evidence="2">Uncharacterized protein</fullName>
    </submittedName>
</protein>
<accession>A0A8H2XY03</accession>
<name>A0A8H2XY03_9AGAM</name>
<dbReference type="AlphaFoldDB" id="A0A8H2XY03"/>
<reference evidence="2" key="1">
    <citation type="submission" date="2021-01" db="EMBL/GenBank/DDBJ databases">
        <authorList>
            <person name="Kaushik A."/>
        </authorList>
    </citation>
    <scope>NUCLEOTIDE SEQUENCE</scope>
    <source>
        <strain evidence="2">AG2-2IIIB</strain>
    </source>
</reference>
<feature type="region of interest" description="Disordered" evidence="1">
    <location>
        <begin position="1"/>
        <end position="55"/>
    </location>
</feature>
<organism evidence="2 3">
    <name type="scientific">Rhizoctonia solani</name>
    <dbReference type="NCBI Taxonomy" id="456999"/>
    <lineage>
        <taxon>Eukaryota</taxon>
        <taxon>Fungi</taxon>
        <taxon>Dikarya</taxon>
        <taxon>Basidiomycota</taxon>
        <taxon>Agaricomycotina</taxon>
        <taxon>Agaricomycetes</taxon>
        <taxon>Cantharellales</taxon>
        <taxon>Ceratobasidiaceae</taxon>
        <taxon>Rhizoctonia</taxon>
    </lineage>
</organism>
<evidence type="ECO:0000313" key="3">
    <source>
        <dbReference type="Proteomes" id="UP000663843"/>
    </source>
</evidence>
<evidence type="ECO:0000256" key="1">
    <source>
        <dbReference type="SAM" id="MobiDB-lite"/>
    </source>
</evidence>
<sequence length="333" mass="37476">MQGPRYRVTETQHPPPDSQPHKMSRRSRGTGSHNEPASSDNSTVSDITSASVPCSSPQFQTWATRVRLNSKVNSSIPSHQTFEPLRDLKNQSNRFPAWLTNANLPQSQFTPEALHADTTELRDELIRRQNDPNEVIILHDNTKLDLFSLHVILNACHHMRLLGTHTRKPTEADRRHSLDTLLAHICEIDNGNANVSAKYSAEQELKLPFVSLENCNVTKVKADGVMYLDVPNFAPYHHAEMQIPARAFHHKGPVDILQVIHCAAEFKREEDGSHQGMTAMVSGLYQRAVLRMPKQFVFGVFHSKTVLFKVVAGIWQGGKVSQSRIPCDDMVEL</sequence>
<dbReference type="EMBL" id="CAJMWT010002231">
    <property type="protein sequence ID" value="CAE6436743.1"/>
    <property type="molecule type" value="Genomic_DNA"/>
</dbReference>
<gene>
    <name evidence="2" type="ORF">RDB_LOCUS70685</name>
</gene>
<comment type="caution">
    <text evidence="2">The sequence shown here is derived from an EMBL/GenBank/DDBJ whole genome shotgun (WGS) entry which is preliminary data.</text>
</comment>
<proteinExistence type="predicted"/>
<dbReference type="OrthoDB" id="429813at2759"/>
<feature type="compositionally biased region" description="Polar residues" evidence="1">
    <location>
        <begin position="29"/>
        <end position="55"/>
    </location>
</feature>